<accession>A0ABT0M7V9</accession>
<dbReference type="RefSeq" id="WP_249097663.1">
    <property type="nucleotide sequence ID" value="NZ_JAMAST010000002.1"/>
</dbReference>
<keyword evidence="3" id="KW-1185">Reference proteome</keyword>
<dbReference type="SUPFAM" id="SSF158622">
    <property type="entry name" value="YheA/YmcA-like"/>
    <property type="match status" value="1"/>
</dbReference>
<dbReference type="PANTHER" id="PTHR38448:SF2">
    <property type="entry name" value="REGULATORY PROTEIN YLBF"/>
    <property type="match status" value="1"/>
</dbReference>
<dbReference type="PANTHER" id="PTHR38448">
    <property type="entry name" value="REGULATORY PROTEIN YLBF-RELATED"/>
    <property type="match status" value="1"/>
</dbReference>
<evidence type="ECO:0000313" key="3">
    <source>
        <dbReference type="Proteomes" id="UP001203004"/>
    </source>
</evidence>
<comment type="caution">
    <text evidence="2">The sequence shown here is derived from an EMBL/GenBank/DDBJ whole genome shotgun (WGS) entry which is preliminary data.</text>
</comment>
<dbReference type="InterPro" id="IPR023378">
    <property type="entry name" value="YheA/YmcA-like_dom_sf"/>
</dbReference>
<proteinExistence type="predicted"/>
<organism evidence="2 3">
    <name type="scientific">Sporolactobacillus mangiferae</name>
    <dbReference type="NCBI Taxonomy" id="2940498"/>
    <lineage>
        <taxon>Bacteria</taxon>
        <taxon>Bacillati</taxon>
        <taxon>Bacillota</taxon>
        <taxon>Bacilli</taxon>
        <taxon>Bacillales</taxon>
        <taxon>Sporolactobacillaceae</taxon>
        <taxon>Sporolactobacillus</taxon>
    </lineage>
</organism>
<dbReference type="InterPro" id="IPR052767">
    <property type="entry name" value="Bact_com_dev_regulator"/>
</dbReference>
<gene>
    <name evidence="2" type="ORF">M3N64_03260</name>
</gene>
<evidence type="ECO:0000313" key="2">
    <source>
        <dbReference type="EMBL" id="MCL1630963.1"/>
    </source>
</evidence>
<sequence length="162" mass="18271">MIGTLENASILDDAEELASLIAESEVYTSYQESKKKAESDQRAQQLIKHFLQVRDKYDEVQRFGRYHPDFKQVMKEMMVCKRELDLYPLIAEYKKEEKRLNELLGEVSALLASSVSSSIKVPTGDPFFDRSCGTGCGSGGACGCHSRKSQHKKNKESKKIQA</sequence>
<dbReference type="Pfam" id="PF06133">
    <property type="entry name" value="Com_YlbF"/>
    <property type="match status" value="1"/>
</dbReference>
<feature type="region of interest" description="Disordered" evidence="1">
    <location>
        <begin position="140"/>
        <end position="162"/>
    </location>
</feature>
<evidence type="ECO:0000256" key="1">
    <source>
        <dbReference type="SAM" id="MobiDB-lite"/>
    </source>
</evidence>
<name>A0ABT0M7V9_9BACL</name>
<feature type="compositionally biased region" description="Basic residues" evidence="1">
    <location>
        <begin position="145"/>
        <end position="156"/>
    </location>
</feature>
<reference evidence="2 3" key="1">
    <citation type="submission" date="2022-05" db="EMBL/GenBank/DDBJ databases">
        <title>Sporolactobacillus sp nov CPB3-1, isolated from tree bark (Mangifera indica L.).</title>
        <authorList>
            <person name="Phuengjayaem S."/>
            <person name="Tanasupawat S."/>
        </authorList>
    </citation>
    <scope>NUCLEOTIDE SEQUENCE [LARGE SCALE GENOMIC DNA]</scope>
    <source>
        <strain evidence="2 3">CPB3-1</strain>
    </source>
</reference>
<dbReference type="Gene3D" id="1.20.1500.10">
    <property type="entry name" value="YheA/YmcA-like"/>
    <property type="match status" value="1"/>
</dbReference>
<protein>
    <submittedName>
        <fullName evidence="2">YlbF family regulator</fullName>
    </submittedName>
</protein>
<dbReference type="EMBL" id="JAMAST010000002">
    <property type="protein sequence ID" value="MCL1630963.1"/>
    <property type="molecule type" value="Genomic_DNA"/>
</dbReference>
<dbReference type="InterPro" id="IPR010368">
    <property type="entry name" value="Com_YlbF"/>
</dbReference>
<dbReference type="Proteomes" id="UP001203004">
    <property type="component" value="Unassembled WGS sequence"/>
</dbReference>